<feature type="compositionally biased region" description="Low complexity" evidence="1">
    <location>
        <begin position="28"/>
        <end position="57"/>
    </location>
</feature>
<protein>
    <submittedName>
        <fullName evidence="2">Uncharacterized protein</fullName>
    </submittedName>
</protein>
<keyword evidence="3" id="KW-1185">Reference proteome</keyword>
<feature type="compositionally biased region" description="Low complexity" evidence="1">
    <location>
        <begin position="76"/>
        <end position="89"/>
    </location>
</feature>
<evidence type="ECO:0000256" key="1">
    <source>
        <dbReference type="SAM" id="MobiDB-lite"/>
    </source>
</evidence>
<dbReference type="AlphaFoldDB" id="A0A433TNY8"/>
<accession>A0A433TNY8</accession>
<reference evidence="2 3" key="1">
    <citation type="submission" date="2019-01" db="EMBL/GenBank/DDBJ databases">
        <title>A draft genome assembly of the solar-powered sea slug Elysia chlorotica.</title>
        <authorList>
            <person name="Cai H."/>
            <person name="Li Q."/>
            <person name="Fang X."/>
            <person name="Li J."/>
            <person name="Curtis N.E."/>
            <person name="Altenburger A."/>
            <person name="Shibata T."/>
            <person name="Feng M."/>
            <person name="Maeda T."/>
            <person name="Schwartz J.A."/>
            <person name="Shigenobu S."/>
            <person name="Lundholm N."/>
            <person name="Nishiyama T."/>
            <person name="Yang H."/>
            <person name="Hasebe M."/>
            <person name="Li S."/>
            <person name="Pierce S.K."/>
            <person name="Wang J."/>
        </authorList>
    </citation>
    <scope>NUCLEOTIDE SEQUENCE [LARGE SCALE GENOMIC DNA]</scope>
    <source>
        <strain evidence="2">EC2010</strain>
        <tissue evidence="2">Whole organism of an adult</tissue>
    </source>
</reference>
<evidence type="ECO:0000313" key="2">
    <source>
        <dbReference type="EMBL" id="RUS83287.1"/>
    </source>
</evidence>
<dbReference type="EMBL" id="RQTK01000250">
    <property type="protein sequence ID" value="RUS83287.1"/>
    <property type="molecule type" value="Genomic_DNA"/>
</dbReference>
<organism evidence="2 3">
    <name type="scientific">Elysia chlorotica</name>
    <name type="common">Eastern emerald elysia</name>
    <name type="synonym">Sea slug</name>
    <dbReference type="NCBI Taxonomy" id="188477"/>
    <lineage>
        <taxon>Eukaryota</taxon>
        <taxon>Metazoa</taxon>
        <taxon>Spiralia</taxon>
        <taxon>Lophotrochozoa</taxon>
        <taxon>Mollusca</taxon>
        <taxon>Gastropoda</taxon>
        <taxon>Heterobranchia</taxon>
        <taxon>Euthyneura</taxon>
        <taxon>Panpulmonata</taxon>
        <taxon>Sacoglossa</taxon>
        <taxon>Placobranchoidea</taxon>
        <taxon>Plakobranchidae</taxon>
        <taxon>Elysia</taxon>
    </lineage>
</organism>
<feature type="compositionally biased region" description="Polar residues" evidence="1">
    <location>
        <begin position="59"/>
        <end position="71"/>
    </location>
</feature>
<dbReference type="Proteomes" id="UP000271974">
    <property type="component" value="Unassembled WGS sequence"/>
</dbReference>
<evidence type="ECO:0000313" key="3">
    <source>
        <dbReference type="Proteomes" id="UP000271974"/>
    </source>
</evidence>
<gene>
    <name evidence="2" type="ORF">EGW08_008967</name>
</gene>
<sequence length="233" mass="24105">MDGTMSIKRSSSCSSLSDEEDSPRGDTPSSAVENSPSPSSSAAHNNSGGSSSTSEYHSPNRNLQNMQNLPQSRIVYSRSSSTTSSGTYYAPHYVSSDSSTGPSPTKLPRRDGPPASSSSGGVGASGGSGGSGGDSGAGNSGYSQSQRQTESTLHGLYIPSITVGRGGPGIEHRLPTQKVQVRALAIALPTGWKLVLGPGYDIELILVLDMKQLTKSLRDKVDQNECQELGGVV</sequence>
<feature type="compositionally biased region" description="Gly residues" evidence="1">
    <location>
        <begin position="120"/>
        <end position="139"/>
    </location>
</feature>
<proteinExistence type="predicted"/>
<feature type="region of interest" description="Disordered" evidence="1">
    <location>
        <begin position="1"/>
        <end position="150"/>
    </location>
</feature>
<comment type="caution">
    <text evidence="2">The sequence shown here is derived from an EMBL/GenBank/DDBJ whole genome shotgun (WGS) entry which is preliminary data.</text>
</comment>
<name>A0A433TNY8_ELYCH</name>